<dbReference type="KEGG" id="ccos:Pan44_11740"/>
<sequence length="124" mass="13031">MNRMVVMIAAVCLVGCGRPEVELASVTGTVTLDGKPLSNAFVQFVPSRGGRAAGGATDETGRYELDYSAEDKGALVGTAKVLISTGDPEAGRKETVPPRYNRKTDLTAEVGQGANVLNFDLRSQ</sequence>
<organism evidence="1 2">
    <name type="scientific">Caulifigura coniformis</name>
    <dbReference type="NCBI Taxonomy" id="2527983"/>
    <lineage>
        <taxon>Bacteria</taxon>
        <taxon>Pseudomonadati</taxon>
        <taxon>Planctomycetota</taxon>
        <taxon>Planctomycetia</taxon>
        <taxon>Planctomycetales</taxon>
        <taxon>Planctomycetaceae</taxon>
        <taxon>Caulifigura</taxon>
    </lineage>
</organism>
<gene>
    <name evidence="1" type="ORF">Pan44_11740</name>
</gene>
<name>A0A517SAL2_9PLAN</name>
<reference evidence="1 2" key="1">
    <citation type="submission" date="2019-02" db="EMBL/GenBank/DDBJ databases">
        <title>Deep-cultivation of Planctomycetes and their phenomic and genomic characterization uncovers novel biology.</title>
        <authorList>
            <person name="Wiegand S."/>
            <person name="Jogler M."/>
            <person name="Boedeker C."/>
            <person name="Pinto D."/>
            <person name="Vollmers J."/>
            <person name="Rivas-Marin E."/>
            <person name="Kohn T."/>
            <person name="Peeters S.H."/>
            <person name="Heuer A."/>
            <person name="Rast P."/>
            <person name="Oberbeckmann S."/>
            <person name="Bunk B."/>
            <person name="Jeske O."/>
            <person name="Meyerdierks A."/>
            <person name="Storesund J.E."/>
            <person name="Kallscheuer N."/>
            <person name="Luecker S."/>
            <person name="Lage O.M."/>
            <person name="Pohl T."/>
            <person name="Merkel B.J."/>
            <person name="Hornburger P."/>
            <person name="Mueller R.-W."/>
            <person name="Bruemmer F."/>
            <person name="Labrenz M."/>
            <person name="Spormann A.M."/>
            <person name="Op den Camp H."/>
            <person name="Overmann J."/>
            <person name="Amann R."/>
            <person name="Jetten M.S.M."/>
            <person name="Mascher T."/>
            <person name="Medema M.H."/>
            <person name="Devos D.P."/>
            <person name="Kaster A.-K."/>
            <person name="Ovreas L."/>
            <person name="Rohde M."/>
            <person name="Galperin M.Y."/>
            <person name="Jogler C."/>
        </authorList>
    </citation>
    <scope>NUCLEOTIDE SEQUENCE [LARGE SCALE GENOMIC DNA]</scope>
    <source>
        <strain evidence="1 2">Pan44</strain>
    </source>
</reference>
<dbReference type="InParanoid" id="A0A517SAL2"/>
<dbReference type="RefSeq" id="WP_145028138.1">
    <property type="nucleotide sequence ID" value="NZ_CP036271.1"/>
</dbReference>
<dbReference type="EMBL" id="CP036271">
    <property type="protein sequence ID" value="QDT53159.1"/>
    <property type="molecule type" value="Genomic_DNA"/>
</dbReference>
<keyword evidence="2" id="KW-1185">Reference proteome</keyword>
<dbReference type="OrthoDB" id="286727at2"/>
<dbReference type="Proteomes" id="UP000315700">
    <property type="component" value="Chromosome"/>
</dbReference>
<proteinExistence type="predicted"/>
<dbReference type="InterPro" id="IPR008969">
    <property type="entry name" value="CarboxyPept-like_regulatory"/>
</dbReference>
<dbReference type="SUPFAM" id="SSF49464">
    <property type="entry name" value="Carboxypeptidase regulatory domain-like"/>
    <property type="match status" value="1"/>
</dbReference>
<accession>A0A517SAL2</accession>
<dbReference type="AlphaFoldDB" id="A0A517SAL2"/>
<evidence type="ECO:0000313" key="2">
    <source>
        <dbReference type="Proteomes" id="UP000315700"/>
    </source>
</evidence>
<protein>
    <recommendedName>
        <fullName evidence="3">Carboxypeptidase regulatory-like domain-containing protein</fullName>
    </recommendedName>
</protein>
<evidence type="ECO:0000313" key="1">
    <source>
        <dbReference type="EMBL" id="QDT53159.1"/>
    </source>
</evidence>
<evidence type="ECO:0008006" key="3">
    <source>
        <dbReference type="Google" id="ProtNLM"/>
    </source>
</evidence>